<dbReference type="AlphaFoldDB" id="A0A921NCI0"/>
<dbReference type="InterPro" id="IPR003741">
    <property type="entry name" value="LUD_dom"/>
</dbReference>
<dbReference type="PANTHER" id="PTHR43682:SF1">
    <property type="entry name" value="LACTATE UTILIZATION PROTEIN C"/>
    <property type="match status" value="1"/>
</dbReference>
<evidence type="ECO:0000259" key="1">
    <source>
        <dbReference type="Pfam" id="PF02589"/>
    </source>
</evidence>
<dbReference type="Proteomes" id="UP000700212">
    <property type="component" value="Unassembled WGS sequence"/>
</dbReference>
<proteinExistence type="predicted"/>
<feature type="domain" description="LUD" evidence="1">
    <location>
        <begin position="50"/>
        <end position="227"/>
    </location>
</feature>
<reference evidence="2" key="2">
    <citation type="submission" date="2021-09" db="EMBL/GenBank/DDBJ databases">
        <authorList>
            <person name="Gilroy R."/>
        </authorList>
    </citation>
    <scope>NUCLEOTIDE SEQUENCE</scope>
    <source>
        <strain evidence="2">CHK160-4876</strain>
    </source>
</reference>
<comment type="caution">
    <text evidence="2">The sequence shown here is derived from an EMBL/GenBank/DDBJ whole genome shotgun (WGS) entry which is preliminary data.</text>
</comment>
<evidence type="ECO:0000313" key="2">
    <source>
        <dbReference type="EMBL" id="HJH11997.1"/>
    </source>
</evidence>
<organism evidence="2 3">
    <name type="scientific">Metalysinibacillus jejuensis</name>
    <dbReference type="NCBI Taxonomy" id="914327"/>
    <lineage>
        <taxon>Bacteria</taxon>
        <taxon>Bacillati</taxon>
        <taxon>Bacillota</taxon>
        <taxon>Bacilli</taxon>
        <taxon>Bacillales</taxon>
        <taxon>Caryophanaceae</taxon>
        <taxon>Metalysinibacillus</taxon>
    </lineage>
</organism>
<accession>A0A921NCI0</accession>
<reference evidence="2" key="1">
    <citation type="journal article" date="2021" name="PeerJ">
        <title>Extensive microbial diversity within the chicken gut microbiome revealed by metagenomics and culture.</title>
        <authorList>
            <person name="Gilroy R."/>
            <person name="Ravi A."/>
            <person name="Getino M."/>
            <person name="Pursley I."/>
            <person name="Horton D.L."/>
            <person name="Alikhan N.F."/>
            <person name="Baker D."/>
            <person name="Gharbi K."/>
            <person name="Hall N."/>
            <person name="Watson M."/>
            <person name="Adriaenssens E.M."/>
            <person name="Foster-Nyarko E."/>
            <person name="Jarju S."/>
            <person name="Secka A."/>
            <person name="Antonio M."/>
            <person name="Oren A."/>
            <person name="Chaudhuri R.R."/>
            <person name="La Ragione R."/>
            <person name="Hildebrand F."/>
            <person name="Pallen M.J."/>
        </authorList>
    </citation>
    <scope>NUCLEOTIDE SEQUENCE</scope>
    <source>
        <strain evidence="2">CHK160-4876</strain>
    </source>
</reference>
<dbReference type="InterPro" id="IPR037171">
    <property type="entry name" value="NagB/RpiA_transferase-like"/>
</dbReference>
<protein>
    <submittedName>
        <fullName evidence="2">Lactate utilization protein C</fullName>
    </submittedName>
</protein>
<dbReference type="Gene3D" id="3.40.50.10420">
    <property type="entry name" value="NagB/RpiA/CoA transferase-like"/>
    <property type="match status" value="1"/>
</dbReference>
<evidence type="ECO:0000313" key="3">
    <source>
        <dbReference type="Proteomes" id="UP000700212"/>
    </source>
</evidence>
<dbReference type="Pfam" id="PF02589">
    <property type="entry name" value="LUD_dom"/>
    <property type="match status" value="1"/>
</dbReference>
<name>A0A921NCI0_9BACL</name>
<dbReference type="EMBL" id="DYTV01000135">
    <property type="protein sequence ID" value="HJH11997.1"/>
    <property type="molecule type" value="Genomic_DNA"/>
</dbReference>
<dbReference type="InterPro" id="IPR024185">
    <property type="entry name" value="FTHF_cligase-like_sf"/>
</dbReference>
<gene>
    <name evidence="2" type="ORF">K8V30_10000</name>
</gene>
<sequence>MMSTNQTTFIANLAEHLGRKTPTEVTIPTWKHSPQHRVLQNKTQDELYDVLQEQCKRINTTCMLTTTADVANTLQQVITTYGGGPIVAWQDERFETFGALATLQANETHIWDTKQGRKNIEYANEAMIGITIADYMLAESGTGVLLSNENHGRTVSFLPQKSIILVPKSAIMPRSTQATNALRQRIKNGESVPSCINFISGPSNSADIEMILVVGVHGPMHMTYIVIDDL</sequence>
<dbReference type="SUPFAM" id="SSF100950">
    <property type="entry name" value="NagB/RpiA/CoA transferase-like"/>
    <property type="match status" value="1"/>
</dbReference>
<dbReference type="PANTHER" id="PTHR43682">
    <property type="entry name" value="LACTATE UTILIZATION PROTEIN C"/>
    <property type="match status" value="1"/>
</dbReference>